<evidence type="ECO:0000313" key="2">
    <source>
        <dbReference type="Proteomes" id="UP001153678"/>
    </source>
</evidence>
<reference evidence="1" key="1">
    <citation type="submission" date="2022-08" db="EMBL/GenBank/DDBJ databases">
        <authorList>
            <person name="Kallberg Y."/>
            <person name="Tangrot J."/>
            <person name="Rosling A."/>
        </authorList>
    </citation>
    <scope>NUCLEOTIDE SEQUENCE</scope>
    <source>
        <strain evidence="1">Wild A</strain>
    </source>
</reference>
<keyword evidence="2" id="KW-1185">Reference proteome</keyword>
<comment type="caution">
    <text evidence="1">The sequence shown here is derived from an EMBL/GenBank/DDBJ whole genome shotgun (WGS) entry which is preliminary data.</text>
</comment>
<gene>
    <name evidence="1" type="ORF">FWILDA_LOCUS15045</name>
</gene>
<dbReference type="Proteomes" id="UP001153678">
    <property type="component" value="Unassembled WGS sequence"/>
</dbReference>
<dbReference type="AlphaFoldDB" id="A0A9W4T3B7"/>
<sequence>MTHRVDPFTVSLRTSSPSSQFFLVSPKEPACPALPPPFPYSPGKSKDMVEVKEKIARGNKNSLRVEGREFLNMDRVTGITYKLGKGVGKGQKQPSMLALCLCSLWKYSWICFSELTVLLEVIFAVKVVEHREGDSKNPLEVFN</sequence>
<protein>
    <submittedName>
        <fullName evidence="1">17633_t:CDS:1</fullName>
    </submittedName>
</protein>
<evidence type="ECO:0000313" key="1">
    <source>
        <dbReference type="EMBL" id="CAI2191384.1"/>
    </source>
</evidence>
<proteinExistence type="predicted"/>
<name>A0A9W4T3B7_9GLOM</name>
<dbReference type="EMBL" id="CAMKVN010007370">
    <property type="protein sequence ID" value="CAI2191384.1"/>
    <property type="molecule type" value="Genomic_DNA"/>
</dbReference>
<accession>A0A9W4T3B7</accession>
<organism evidence="1 2">
    <name type="scientific">Funneliformis geosporum</name>
    <dbReference type="NCBI Taxonomy" id="1117311"/>
    <lineage>
        <taxon>Eukaryota</taxon>
        <taxon>Fungi</taxon>
        <taxon>Fungi incertae sedis</taxon>
        <taxon>Mucoromycota</taxon>
        <taxon>Glomeromycotina</taxon>
        <taxon>Glomeromycetes</taxon>
        <taxon>Glomerales</taxon>
        <taxon>Glomeraceae</taxon>
        <taxon>Funneliformis</taxon>
    </lineage>
</organism>